<dbReference type="Pfam" id="PF04422">
    <property type="entry name" value="FrhB_FdhB_N"/>
    <property type="match status" value="1"/>
</dbReference>
<dbReference type="EMBL" id="WODA01000006">
    <property type="protein sequence ID" value="MUN06429.1"/>
    <property type="molecule type" value="Genomic_DNA"/>
</dbReference>
<organism evidence="3 4">
    <name type="scientific">Agromyces luteolus</name>
    <dbReference type="NCBI Taxonomy" id="88373"/>
    <lineage>
        <taxon>Bacteria</taxon>
        <taxon>Bacillati</taxon>
        <taxon>Actinomycetota</taxon>
        <taxon>Actinomycetes</taxon>
        <taxon>Micrococcales</taxon>
        <taxon>Microbacteriaceae</taxon>
        <taxon>Agromyces</taxon>
    </lineage>
</organism>
<proteinExistence type="predicted"/>
<accession>A0A7C9HPW8</accession>
<dbReference type="Proteomes" id="UP000480122">
    <property type="component" value="Unassembled WGS sequence"/>
</dbReference>
<gene>
    <name evidence="3" type="ORF">GLX25_04765</name>
</gene>
<dbReference type="InterPro" id="IPR007516">
    <property type="entry name" value="Co_F420_Hydgase/DH_bsu_N"/>
</dbReference>
<dbReference type="PANTHER" id="PTHR31332:SF0">
    <property type="entry name" value="7-HYDROXYMETHYL CHLOROPHYLL A REDUCTASE, CHLOROPLASTIC"/>
    <property type="match status" value="1"/>
</dbReference>
<evidence type="ECO:0000259" key="1">
    <source>
        <dbReference type="Pfam" id="PF04422"/>
    </source>
</evidence>
<keyword evidence="4" id="KW-1185">Reference proteome</keyword>
<sequence>MAEVSDGSLQRVRLDDAPVVRVEGQRLDQYPARHGTTLAARPGRTGGRMTHGIEQVVERGMCIGCGACSVRTSGAIPVTIGRRGVYEARLDGALSTDALRAASRVCPFSDDARNEDVLARERFADLPRDDRIGAHLEVVAGRRTSEHEIVGSSSGGLTSLLLEELLRAGLVDGVLHVGRSAGDPRFSYTVSTSPEKIERDRKSMYSATTLADVVAGIRGDGRTYAVVGVPCFIKALRLLAAELPDLDAQFGVYVGLVCGHLKSTFFAESLAWQAGVPPTELEGIDFRVKNASRYAWDYDYDAVSVDGAHHVRRSADTIDGGWGFGAFQPEACNFCDDVFAEGADVAFADAWLHKYAADWRGTNAVVIRDERVRRLLQAAAERGGVELEPLSVEDAARSQAGGFRHRRAGLSLRLADDLAAGLSVPTKRVPPDRTVVSRRRAAVLRQRRRISRLSLVAFADAREAGDFERYAGPMRRAIRRYRFLDAWSQGAKALTRHVARPVVHRARRMLRR</sequence>
<dbReference type="PANTHER" id="PTHR31332">
    <property type="entry name" value="7-HYDROXYMETHYL CHLOROPHYLL A REDUCTASE, CHLOROPLASTIC"/>
    <property type="match status" value="1"/>
</dbReference>
<name>A0A7C9HPW8_9MICO</name>
<dbReference type="AlphaFoldDB" id="A0A7C9HPW8"/>
<dbReference type="GO" id="GO:0052592">
    <property type="term" value="F:oxidoreductase activity, acting on CH or CH2 groups, with an iron-sulfur protein as acceptor"/>
    <property type="evidence" value="ECO:0007669"/>
    <property type="project" value="TreeGrafter"/>
</dbReference>
<reference evidence="3 4" key="1">
    <citation type="submission" date="2019-11" db="EMBL/GenBank/DDBJ databases">
        <title>Agromyces kandeliae sp. nov., isolated from mangrove soil.</title>
        <authorList>
            <person name="Wang R."/>
        </authorList>
    </citation>
    <scope>NUCLEOTIDE SEQUENCE [LARGE SCALE GENOMIC DNA]</scope>
    <source>
        <strain evidence="3 4">JCM 11431</strain>
    </source>
</reference>
<dbReference type="OrthoDB" id="3247493at2"/>
<evidence type="ECO:0000259" key="2">
    <source>
        <dbReference type="Pfam" id="PF04432"/>
    </source>
</evidence>
<feature type="domain" description="Coenzyme F420 hydrogenase/dehydrogenase beta subunit N-terminal" evidence="1">
    <location>
        <begin position="139"/>
        <end position="213"/>
    </location>
</feature>
<evidence type="ECO:0000313" key="3">
    <source>
        <dbReference type="EMBL" id="MUN06429.1"/>
    </source>
</evidence>
<dbReference type="Pfam" id="PF04432">
    <property type="entry name" value="FrhB_FdhB_C"/>
    <property type="match status" value="1"/>
</dbReference>
<dbReference type="InterPro" id="IPR045220">
    <property type="entry name" value="FRHB/FDHB/HCAR-like"/>
</dbReference>
<evidence type="ECO:0000313" key="4">
    <source>
        <dbReference type="Proteomes" id="UP000480122"/>
    </source>
</evidence>
<dbReference type="InterPro" id="IPR007525">
    <property type="entry name" value="FrhB_FdhB_C"/>
</dbReference>
<comment type="caution">
    <text evidence="3">The sequence shown here is derived from an EMBL/GenBank/DDBJ whole genome shotgun (WGS) entry which is preliminary data.</text>
</comment>
<feature type="domain" description="Coenzyme F420 hydrogenase/dehydrogenase beta subunit C-terminal" evidence="2">
    <location>
        <begin position="222"/>
        <end position="391"/>
    </location>
</feature>
<protein>
    <submittedName>
        <fullName evidence="3">Coenzyme F420 hydrogenase</fullName>
    </submittedName>
</protein>